<evidence type="ECO:0000313" key="1">
    <source>
        <dbReference type="EMBL" id="KKK98865.1"/>
    </source>
</evidence>
<dbReference type="AlphaFoldDB" id="A0A0F9AKS1"/>
<proteinExistence type="predicted"/>
<accession>A0A0F9AKS1</accession>
<reference evidence="1" key="1">
    <citation type="journal article" date="2015" name="Nature">
        <title>Complex archaea that bridge the gap between prokaryotes and eukaryotes.</title>
        <authorList>
            <person name="Spang A."/>
            <person name="Saw J.H."/>
            <person name="Jorgensen S.L."/>
            <person name="Zaremba-Niedzwiedzka K."/>
            <person name="Martijn J."/>
            <person name="Lind A.E."/>
            <person name="van Eijk R."/>
            <person name="Schleper C."/>
            <person name="Guy L."/>
            <person name="Ettema T.J."/>
        </authorList>
    </citation>
    <scope>NUCLEOTIDE SEQUENCE</scope>
</reference>
<protein>
    <submittedName>
        <fullName evidence="1">Uncharacterized protein</fullName>
    </submittedName>
</protein>
<name>A0A0F9AKS1_9ZZZZ</name>
<feature type="non-terminal residue" evidence="1">
    <location>
        <position position="247"/>
    </location>
</feature>
<organism evidence="1">
    <name type="scientific">marine sediment metagenome</name>
    <dbReference type="NCBI Taxonomy" id="412755"/>
    <lineage>
        <taxon>unclassified sequences</taxon>
        <taxon>metagenomes</taxon>
        <taxon>ecological metagenomes</taxon>
    </lineage>
</organism>
<gene>
    <name evidence="1" type="ORF">LCGC14_2638460</name>
</gene>
<dbReference type="EMBL" id="LAZR01045440">
    <property type="protein sequence ID" value="KKK98865.1"/>
    <property type="molecule type" value="Genomic_DNA"/>
</dbReference>
<sequence length="247" mass="27330">MAEATFPIIEARQELGFTPTTAVRADLDTRTGQGAAAAALGQGLVTIAGEVIKESKRKAAIRARNRKNLDSLSSRQADLLRKQRNGDIEVMKGSTPPEKWEEETLKIVTRFNDQIGGLDFSPEESTKQQIISISDLETVPEDAFIAGSRRISAATITSEEEKLTDDFRLGRDDIAQRKIDFIETMKNNGVATPEILLKLKAAEEAGEKLRKQDILDGWRDRIAEQPAITAETLNNELEARKKDKGII</sequence>
<comment type="caution">
    <text evidence="1">The sequence shown here is derived from an EMBL/GenBank/DDBJ whole genome shotgun (WGS) entry which is preliminary data.</text>
</comment>